<dbReference type="RefSeq" id="WP_135206242.1">
    <property type="nucleotide sequence ID" value="NZ_SPVF01000079.1"/>
</dbReference>
<dbReference type="SUPFAM" id="SSF141673">
    <property type="entry name" value="MOSC N-terminal domain-like"/>
    <property type="match status" value="1"/>
</dbReference>
<name>A0A4Y9SP27_9BURK</name>
<organism evidence="2 3">
    <name type="scientific">Zemynaea arenosa</name>
    <dbReference type="NCBI Taxonomy" id="2561931"/>
    <lineage>
        <taxon>Bacteria</taxon>
        <taxon>Pseudomonadati</taxon>
        <taxon>Pseudomonadota</taxon>
        <taxon>Betaproteobacteria</taxon>
        <taxon>Burkholderiales</taxon>
        <taxon>Oxalobacteraceae</taxon>
        <taxon>Telluria group</taxon>
        <taxon>Zemynaea</taxon>
    </lineage>
</organism>
<dbReference type="InterPro" id="IPR011037">
    <property type="entry name" value="Pyrv_Knase-like_insert_dom_sf"/>
</dbReference>
<comment type="caution">
    <text evidence="2">The sequence shown here is derived from an EMBL/GenBank/DDBJ whole genome shotgun (WGS) entry which is preliminary data.</text>
</comment>
<dbReference type="AlphaFoldDB" id="A0A4Y9SP27"/>
<dbReference type="PANTHER" id="PTHR14237:SF19">
    <property type="entry name" value="MITOCHONDRIAL AMIDOXIME REDUCING COMPONENT 1"/>
    <property type="match status" value="1"/>
</dbReference>
<accession>A0A4Y9SP27</accession>
<evidence type="ECO:0000259" key="1">
    <source>
        <dbReference type="PROSITE" id="PS51340"/>
    </source>
</evidence>
<sequence>MVIVEELIVYPVKSCAGLAVEEAVVTRDGLAVGGIGDREWMLVREDGSFLTQREAPLMALVRPTLAADALILHAPEMPPLALPLRYGADLATRSVQLWDDGLQGADCGDAAAAWFSTAIGVTCRVVRFLPDVVRPTSTKWTGGLAASSKFADAYPILLVGRASLDDLNDKLRAAGRDSLPMNRFRPNIVVGGIEAFDEDYTATFTVGALELRPVKPCPRCPIPSIDQATGIPGPDPLDILRTYRTKPQMEDAICFGMNVIVAAGAGTVLRVGQPLEPELAF</sequence>
<dbReference type="GO" id="GO:0030151">
    <property type="term" value="F:molybdenum ion binding"/>
    <property type="evidence" value="ECO:0007669"/>
    <property type="project" value="InterPro"/>
</dbReference>
<protein>
    <submittedName>
        <fullName evidence="2">MOSC domain-containing protein</fullName>
    </submittedName>
</protein>
<dbReference type="OrthoDB" id="581532at2"/>
<reference evidence="2 3" key="1">
    <citation type="submission" date="2019-03" db="EMBL/GenBank/DDBJ databases">
        <title>Draft Genome Sequence of Massilia arenosa sp. nov., a Novel Massilia Species Isolated from a Sandy-loam Maize Soil.</title>
        <authorList>
            <person name="Raths R."/>
            <person name="Peta V."/>
            <person name="Bucking H."/>
        </authorList>
    </citation>
    <scope>NUCLEOTIDE SEQUENCE [LARGE SCALE GENOMIC DNA]</scope>
    <source>
        <strain evidence="2 3">MC02</strain>
    </source>
</reference>
<dbReference type="InterPro" id="IPR005302">
    <property type="entry name" value="MoCF_Sase_C"/>
</dbReference>
<dbReference type="SUPFAM" id="SSF50800">
    <property type="entry name" value="PK beta-barrel domain-like"/>
    <property type="match status" value="1"/>
</dbReference>
<evidence type="ECO:0000313" key="2">
    <source>
        <dbReference type="EMBL" id="TFW25058.1"/>
    </source>
</evidence>
<dbReference type="PANTHER" id="PTHR14237">
    <property type="entry name" value="MOLYBDOPTERIN COFACTOR SULFURASE MOSC"/>
    <property type="match status" value="1"/>
</dbReference>
<dbReference type="Proteomes" id="UP000298438">
    <property type="component" value="Unassembled WGS sequence"/>
</dbReference>
<dbReference type="PROSITE" id="PS51340">
    <property type="entry name" value="MOSC"/>
    <property type="match status" value="1"/>
</dbReference>
<evidence type="ECO:0000313" key="3">
    <source>
        <dbReference type="Proteomes" id="UP000298438"/>
    </source>
</evidence>
<proteinExistence type="predicted"/>
<dbReference type="Pfam" id="PF03473">
    <property type="entry name" value="MOSC"/>
    <property type="match status" value="1"/>
</dbReference>
<dbReference type="InterPro" id="IPR005303">
    <property type="entry name" value="MOCOS_middle"/>
</dbReference>
<dbReference type="GO" id="GO:0030170">
    <property type="term" value="F:pyridoxal phosphate binding"/>
    <property type="evidence" value="ECO:0007669"/>
    <property type="project" value="InterPro"/>
</dbReference>
<dbReference type="EMBL" id="SPVF01000079">
    <property type="protein sequence ID" value="TFW25058.1"/>
    <property type="molecule type" value="Genomic_DNA"/>
</dbReference>
<feature type="domain" description="MOSC" evidence="1">
    <location>
        <begin position="123"/>
        <end position="278"/>
    </location>
</feature>
<dbReference type="Pfam" id="PF03476">
    <property type="entry name" value="MOSC_N"/>
    <property type="match status" value="1"/>
</dbReference>
<gene>
    <name evidence="2" type="ORF">E4L96_05640</name>
</gene>
<keyword evidence="3" id="KW-1185">Reference proteome</keyword>
<dbReference type="GO" id="GO:0003824">
    <property type="term" value="F:catalytic activity"/>
    <property type="evidence" value="ECO:0007669"/>
    <property type="project" value="InterPro"/>
</dbReference>